<proteinExistence type="predicted"/>
<evidence type="ECO:0000313" key="2">
    <source>
        <dbReference type="Proteomes" id="UP000663131"/>
    </source>
</evidence>
<dbReference type="AlphaFoldDB" id="A0A871RHE8"/>
<dbReference type="EMBL" id="CP063137">
    <property type="protein sequence ID" value="QOU22372.1"/>
    <property type="molecule type" value="Genomic_DNA"/>
</dbReference>
<reference evidence="1" key="2">
    <citation type="journal article" name="BMC Genomics">
        <title>New genome assemblies reveal patterns of domestication and adaptation across Brettanomyces (Dekkera) species.</title>
        <authorList>
            <person name="Roach M.J."/>
            <person name="Borneman A.R."/>
        </authorList>
    </citation>
    <scope>NUCLEOTIDE SEQUENCE</scope>
    <source>
        <strain evidence="1">UCD 2041</strain>
    </source>
</reference>
<dbReference type="RefSeq" id="XP_041138865.1">
    <property type="nucleotide sequence ID" value="XM_041281074.1"/>
</dbReference>
<accession>A0A871RHE8</accession>
<gene>
    <name evidence="1" type="ORF">BRETT_002551</name>
</gene>
<name>A0A871RHE8_DEKBR</name>
<dbReference type="GeneID" id="64574475"/>
<reference evidence="1" key="1">
    <citation type="submission" date="2020-10" db="EMBL/GenBank/DDBJ databases">
        <authorList>
            <person name="Palmer J.M."/>
        </authorList>
    </citation>
    <scope>NUCLEOTIDE SEQUENCE</scope>
    <source>
        <strain evidence="1">UCD 2041</strain>
    </source>
</reference>
<organism evidence="1 2">
    <name type="scientific">Dekkera bruxellensis</name>
    <name type="common">Brettanomyces custersii</name>
    <dbReference type="NCBI Taxonomy" id="5007"/>
    <lineage>
        <taxon>Eukaryota</taxon>
        <taxon>Fungi</taxon>
        <taxon>Dikarya</taxon>
        <taxon>Ascomycota</taxon>
        <taxon>Saccharomycotina</taxon>
        <taxon>Pichiomycetes</taxon>
        <taxon>Pichiales</taxon>
        <taxon>Pichiaceae</taxon>
        <taxon>Brettanomyces</taxon>
    </lineage>
</organism>
<sequence length="189" mass="21701">MSRYWCKICRTFVDSNMKKGHEASSKHKRSLSDKIYKMKKKYKEEQVQLNVANKELYGHSISKVGEKHFGQVEKPRRASKLFNKKRAELHKKKAEFVSADLNGWSEVSEGEKKEIESPDRHIEESNAPVVAINNRSKSAFENELSSWNFNQESGSTFDGDGGYDEDGELPALKVTFKKRIKGNKKKSIL</sequence>
<dbReference type="KEGG" id="bbrx:BRETT_002551"/>
<dbReference type="Proteomes" id="UP000663131">
    <property type="component" value="Chromosome 9"/>
</dbReference>
<protein>
    <submittedName>
        <fullName evidence="1">Uncharacterized protein</fullName>
    </submittedName>
</protein>
<evidence type="ECO:0000313" key="1">
    <source>
        <dbReference type="EMBL" id="QOU22372.1"/>
    </source>
</evidence>